<keyword evidence="5 7" id="KW-1133">Transmembrane helix</keyword>
<feature type="transmembrane region" description="Helical" evidence="7">
    <location>
        <begin position="87"/>
        <end position="112"/>
    </location>
</feature>
<dbReference type="GO" id="GO:0005886">
    <property type="term" value="C:plasma membrane"/>
    <property type="evidence" value="ECO:0007669"/>
    <property type="project" value="UniProtKB-SubCell"/>
</dbReference>
<feature type="transmembrane region" description="Helical" evidence="7">
    <location>
        <begin position="218"/>
        <end position="243"/>
    </location>
</feature>
<organism evidence="9 10">
    <name type="scientific">Knoellia remsis</name>
    <dbReference type="NCBI Taxonomy" id="407159"/>
    <lineage>
        <taxon>Bacteria</taxon>
        <taxon>Bacillati</taxon>
        <taxon>Actinomycetota</taxon>
        <taxon>Actinomycetes</taxon>
        <taxon>Micrococcales</taxon>
        <taxon>Intrasporangiaceae</taxon>
        <taxon>Knoellia</taxon>
    </lineage>
</organism>
<keyword evidence="10" id="KW-1185">Reference proteome</keyword>
<dbReference type="PANTHER" id="PTHR43227">
    <property type="entry name" value="BLL4140 PROTEIN"/>
    <property type="match status" value="1"/>
</dbReference>
<dbReference type="GO" id="GO:0055085">
    <property type="term" value="P:transmembrane transport"/>
    <property type="evidence" value="ECO:0007669"/>
    <property type="project" value="InterPro"/>
</dbReference>
<dbReference type="Gene3D" id="1.10.3720.10">
    <property type="entry name" value="MetI-like"/>
    <property type="match status" value="1"/>
</dbReference>
<comment type="caution">
    <text evidence="9">The sequence shown here is derived from an EMBL/GenBank/DDBJ whole genome shotgun (WGS) entry which is preliminary data.</text>
</comment>
<gene>
    <name evidence="9" type="ORF">BCF74_101257</name>
</gene>
<accession>A0A2T0V0Y8</accession>
<proteinExistence type="inferred from homology"/>
<evidence type="ECO:0000256" key="7">
    <source>
        <dbReference type="RuleBase" id="RU363032"/>
    </source>
</evidence>
<evidence type="ECO:0000313" key="9">
    <source>
        <dbReference type="EMBL" id="PRY63850.1"/>
    </source>
</evidence>
<dbReference type="InterPro" id="IPR035906">
    <property type="entry name" value="MetI-like_sf"/>
</dbReference>
<dbReference type="PANTHER" id="PTHR43227:SF11">
    <property type="entry name" value="BLL4140 PROTEIN"/>
    <property type="match status" value="1"/>
</dbReference>
<comment type="subcellular location">
    <subcellularLocation>
        <location evidence="1 7">Cell membrane</location>
        <topology evidence="1 7">Multi-pass membrane protein</topology>
    </subcellularLocation>
</comment>
<dbReference type="Pfam" id="PF00528">
    <property type="entry name" value="BPD_transp_1"/>
    <property type="match status" value="1"/>
</dbReference>
<keyword evidence="6 7" id="KW-0472">Membrane</keyword>
<dbReference type="AlphaFoldDB" id="A0A2T0V0Y8"/>
<evidence type="ECO:0000256" key="6">
    <source>
        <dbReference type="ARBA" id="ARBA00023136"/>
    </source>
</evidence>
<feature type="domain" description="ABC transmembrane type-1" evidence="8">
    <location>
        <begin position="88"/>
        <end position="304"/>
    </location>
</feature>
<evidence type="ECO:0000256" key="3">
    <source>
        <dbReference type="ARBA" id="ARBA00022475"/>
    </source>
</evidence>
<dbReference type="SUPFAM" id="SSF161098">
    <property type="entry name" value="MetI-like"/>
    <property type="match status" value="1"/>
</dbReference>
<protein>
    <submittedName>
        <fullName evidence="9">Carbohydrate ABC transporter membrane protein 1 (CUT1 family)</fullName>
    </submittedName>
</protein>
<dbReference type="InterPro" id="IPR000515">
    <property type="entry name" value="MetI-like"/>
</dbReference>
<keyword evidence="4 7" id="KW-0812">Transmembrane</keyword>
<evidence type="ECO:0000313" key="10">
    <source>
        <dbReference type="Proteomes" id="UP000237822"/>
    </source>
</evidence>
<evidence type="ECO:0000256" key="2">
    <source>
        <dbReference type="ARBA" id="ARBA00022448"/>
    </source>
</evidence>
<keyword evidence="2 7" id="KW-0813">Transport</keyword>
<keyword evidence="3" id="KW-1003">Cell membrane</keyword>
<dbReference type="OrthoDB" id="9805974at2"/>
<feature type="transmembrane region" description="Helical" evidence="7">
    <location>
        <begin position="283"/>
        <end position="304"/>
    </location>
</feature>
<evidence type="ECO:0000259" key="8">
    <source>
        <dbReference type="PROSITE" id="PS50928"/>
    </source>
</evidence>
<dbReference type="EMBL" id="PVTI01000001">
    <property type="protein sequence ID" value="PRY63850.1"/>
    <property type="molecule type" value="Genomic_DNA"/>
</dbReference>
<feature type="transmembrane region" description="Helical" evidence="7">
    <location>
        <begin position="124"/>
        <end position="145"/>
    </location>
</feature>
<feature type="transmembrane region" description="Helical" evidence="7">
    <location>
        <begin position="172"/>
        <end position="197"/>
    </location>
</feature>
<evidence type="ECO:0000256" key="1">
    <source>
        <dbReference type="ARBA" id="ARBA00004651"/>
    </source>
</evidence>
<dbReference type="RefSeq" id="WP_106296124.1">
    <property type="nucleotide sequence ID" value="NZ_PVTI01000001.1"/>
</dbReference>
<evidence type="ECO:0000256" key="5">
    <source>
        <dbReference type="ARBA" id="ARBA00022989"/>
    </source>
</evidence>
<sequence length="315" mass="34110">MSILPSGLRRRRAPQPRTGAAAVRSTAPSLWPFVLPALAVYVVLYLGPALFGVYVSFMRWEGLGSPMTFAGLANYRRMLADSGMHTVLLNTLLLMVVGLVGIGIVTLIAMLVLQRMRGRRIVRVVVFVPYLISPIAIGVAFGFLLDPQGLLNVSLSSLGLDSLRQSWLGPDLVFKCVMAAVTWTLSGLAIVLLLAVIDSIPASLYESADLAGATAWQRLWYVTLPMSRGVLGVVVTLCLIQLMKVFDIVYTLTGASGTPPYSARTFAVEQYVTMSPFGGRPDFGYGSALGVAFVVLVTILVVLLRRLLRSEPVEY</sequence>
<dbReference type="CDD" id="cd06261">
    <property type="entry name" value="TM_PBP2"/>
    <property type="match status" value="1"/>
</dbReference>
<reference evidence="9 10" key="1">
    <citation type="submission" date="2018-03" db="EMBL/GenBank/DDBJ databases">
        <title>Genomic Encyclopedia of Archaeal and Bacterial Type Strains, Phase II (KMG-II): from individual species to whole genera.</title>
        <authorList>
            <person name="Goeker M."/>
        </authorList>
    </citation>
    <scope>NUCLEOTIDE SEQUENCE [LARGE SCALE GENOMIC DNA]</scope>
    <source>
        <strain evidence="9 10">ATCC BAA-1496</strain>
    </source>
</reference>
<dbReference type="InterPro" id="IPR050809">
    <property type="entry name" value="UgpAE/MalFG_permease"/>
</dbReference>
<dbReference type="PROSITE" id="PS50928">
    <property type="entry name" value="ABC_TM1"/>
    <property type="match status" value="1"/>
</dbReference>
<name>A0A2T0V0Y8_9MICO</name>
<evidence type="ECO:0000256" key="4">
    <source>
        <dbReference type="ARBA" id="ARBA00022692"/>
    </source>
</evidence>
<dbReference type="Proteomes" id="UP000237822">
    <property type="component" value="Unassembled WGS sequence"/>
</dbReference>
<feature type="transmembrane region" description="Helical" evidence="7">
    <location>
        <begin position="33"/>
        <end position="57"/>
    </location>
</feature>
<comment type="similarity">
    <text evidence="7">Belongs to the binding-protein-dependent transport system permease family.</text>
</comment>